<dbReference type="InterPro" id="IPR008965">
    <property type="entry name" value="CBM2/CBM3_carb-bd_dom_sf"/>
</dbReference>
<dbReference type="SMART" id="SM00637">
    <property type="entry name" value="CBD_II"/>
    <property type="match status" value="1"/>
</dbReference>
<keyword evidence="4" id="KW-1185">Reference proteome</keyword>
<feature type="domain" description="CBM2" evidence="2">
    <location>
        <begin position="45"/>
        <end position="156"/>
    </location>
</feature>
<name>A0A9Q9ML94_9ACTN</name>
<evidence type="ECO:0000256" key="1">
    <source>
        <dbReference type="SAM" id="SignalP"/>
    </source>
</evidence>
<dbReference type="Proteomes" id="UP001058003">
    <property type="component" value="Chromosome"/>
</dbReference>
<dbReference type="PROSITE" id="PS51173">
    <property type="entry name" value="CBM2"/>
    <property type="match status" value="1"/>
</dbReference>
<evidence type="ECO:0000313" key="3">
    <source>
        <dbReference type="EMBL" id="UWZ58720.1"/>
    </source>
</evidence>
<dbReference type="GO" id="GO:0030247">
    <property type="term" value="F:polysaccharide binding"/>
    <property type="evidence" value="ECO:0007669"/>
    <property type="project" value="UniProtKB-UniRule"/>
</dbReference>
<dbReference type="Pfam" id="PF00553">
    <property type="entry name" value="CBM_2"/>
    <property type="match status" value="1"/>
</dbReference>
<dbReference type="EMBL" id="CP073767">
    <property type="protein sequence ID" value="UWZ58720.1"/>
    <property type="molecule type" value="Genomic_DNA"/>
</dbReference>
<evidence type="ECO:0000313" key="4">
    <source>
        <dbReference type="Proteomes" id="UP001058003"/>
    </source>
</evidence>
<feature type="chain" id="PRO_5040139929" evidence="1">
    <location>
        <begin position="35"/>
        <end position="358"/>
    </location>
</feature>
<dbReference type="InterPro" id="IPR001919">
    <property type="entry name" value="CBD2"/>
</dbReference>
<feature type="signal peptide" evidence="1">
    <location>
        <begin position="1"/>
        <end position="34"/>
    </location>
</feature>
<protein>
    <submittedName>
        <fullName evidence="3">Cellulose binding domain-containing protein</fullName>
    </submittedName>
</protein>
<evidence type="ECO:0000259" key="2">
    <source>
        <dbReference type="PROSITE" id="PS51173"/>
    </source>
</evidence>
<reference evidence="3" key="1">
    <citation type="submission" date="2021-04" db="EMBL/GenBank/DDBJ databases">
        <title>Dactylosporangium aurantiacum NRRL B-8018 full assembly.</title>
        <authorList>
            <person name="Hartkoorn R.C."/>
            <person name="Beaudoing E."/>
            <person name="Hot D."/>
        </authorList>
    </citation>
    <scope>NUCLEOTIDE SEQUENCE</scope>
    <source>
        <strain evidence="3">NRRL B-8018</strain>
    </source>
</reference>
<dbReference type="InterPro" id="IPR012291">
    <property type="entry name" value="CBM2_carb-bd_dom_sf"/>
</dbReference>
<dbReference type="OrthoDB" id="3372815at2"/>
<proteinExistence type="predicted"/>
<accession>A0A9Q9ML94</accession>
<dbReference type="SUPFAM" id="SSF49384">
    <property type="entry name" value="Carbohydrate-binding domain"/>
    <property type="match status" value="1"/>
</dbReference>
<sequence length="358" mass="36027">MSVMAVSGRSAALAIIGGAASTAALALLMTPAMAGGAPPQSAAPAAALTGSCGATAHMDSQWYGGEIVTVTITNTSAAAATKWAATWTLATGQQVVSAWNATVTTTGGITTAANASYNGALAPGASTTFGMQLSGPAVAPTPSCTNNAPGTSTDADVTLTEADTGRTLTLQVGQTVAVHLGSQYLPPTAGGTNLVQLSSAGGYPSGQPVAALYRAVVPGPVDITTHTDAACLHDPLPCAIPIALWQVHINVADVPSTGQTVTLTQIDNTRLLSLHVGDLLVVQLPSMYRPLELSNHGLLLLRDTTGGYPTGQPLTARYTAAIQGRTDLGTVTDSACMHQPTPCPTPAVAWTVHLTVTA</sequence>
<dbReference type="KEGG" id="daur:Daura_22655"/>
<dbReference type="GO" id="GO:0004553">
    <property type="term" value="F:hydrolase activity, hydrolyzing O-glycosyl compounds"/>
    <property type="evidence" value="ECO:0007669"/>
    <property type="project" value="InterPro"/>
</dbReference>
<dbReference type="AlphaFoldDB" id="A0A9Q9ML94"/>
<dbReference type="Gene3D" id="2.60.40.290">
    <property type="match status" value="1"/>
</dbReference>
<gene>
    <name evidence="3" type="ORF">Daura_22655</name>
</gene>
<dbReference type="GO" id="GO:0005975">
    <property type="term" value="P:carbohydrate metabolic process"/>
    <property type="evidence" value="ECO:0007669"/>
    <property type="project" value="InterPro"/>
</dbReference>
<organism evidence="3 4">
    <name type="scientific">Dactylosporangium aurantiacum</name>
    <dbReference type="NCBI Taxonomy" id="35754"/>
    <lineage>
        <taxon>Bacteria</taxon>
        <taxon>Bacillati</taxon>
        <taxon>Actinomycetota</taxon>
        <taxon>Actinomycetes</taxon>
        <taxon>Micromonosporales</taxon>
        <taxon>Micromonosporaceae</taxon>
        <taxon>Dactylosporangium</taxon>
    </lineage>
</organism>
<keyword evidence="1" id="KW-0732">Signal</keyword>